<evidence type="ECO:0000313" key="2">
    <source>
        <dbReference type="Proteomes" id="UP001652503"/>
    </source>
</evidence>
<evidence type="ECO:0000313" key="1">
    <source>
        <dbReference type="EMBL" id="MCV2866347.1"/>
    </source>
</evidence>
<organism evidence="1 2">
    <name type="scientific">Albidovulum sediminicola</name>
    <dbReference type="NCBI Taxonomy" id="2984331"/>
    <lineage>
        <taxon>Bacteria</taxon>
        <taxon>Pseudomonadati</taxon>
        <taxon>Pseudomonadota</taxon>
        <taxon>Alphaproteobacteria</taxon>
        <taxon>Rhodobacterales</taxon>
        <taxon>Paracoccaceae</taxon>
        <taxon>Albidovulum</taxon>
    </lineage>
</organism>
<keyword evidence="2" id="KW-1185">Reference proteome</keyword>
<comment type="caution">
    <text evidence="1">The sequence shown here is derived from an EMBL/GenBank/DDBJ whole genome shotgun (WGS) entry which is preliminary data.</text>
</comment>
<proteinExistence type="predicted"/>
<accession>A0ABT2Z5R8</accession>
<dbReference type="Proteomes" id="UP001652503">
    <property type="component" value="Unassembled WGS sequence"/>
</dbReference>
<dbReference type="EMBL" id="JAOWLA010000018">
    <property type="protein sequence ID" value="MCV2866347.1"/>
    <property type="molecule type" value="Genomic_DNA"/>
</dbReference>
<sequence length="144" mass="15701">MSALRDEIRAILREEIAALRADAAPAAPQTERIRIGSSAELNRFAQDLLRRAASPEFAARVMAGDHRFDLEEGARVGAAYTAPIVTGPARTPPGTIDKALITERDIAALGNGVRSLRLGPQNRLTPLARDEARRRGIRIERADR</sequence>
<name>A0ABT2Z5R8_9RHOB</name>
<protein>
    <submittedName>
        <fullName evidence="1">Uncharacterized protein</fullName>
    </submittedName>
</protein>
<gene>
    <name evidence="1" type="ORF">OE647_16640</name>
</gene>
<dbReference type="RefSeq" id="WP_263722877.1">
    <property type="nucleotide sequence ID" value="NZ_JAOWLA010000018.1"/>
</dbReference>
<reference evidence="1 2" key="1">
    <citation type="submission" date="2022-10" db="EMBL/GenBank/DDBJ databases">
        <title>Defluviimonas sp. nov., isolated from ocean surface water.</title>
        <authorList>
            <person name="He W."/>
            <person name="Wang L."/>
            <person name="Zhang D.-F."/>
        </authorList>
    </citation>
    <scope>NUCLEOTIDE SEQUENCE [LARGE SCALE GENOMIC DNA]</scope>
    <source>
        <strain evidence="1 2">WL0075</strain>
    </source>
</reference>